<evidence type="ECO:0000313" key="3">
    <source>
        <dbReference type="Proteomes" id="UP000266841"/>
    </source>
</evidence>
<evidence type="ECO:0000256" key="1">
    <source>
        <dbReference type="SAM" id="MobiDB-lite"/>
    </source>
</evidence>
<dbReference type="Proteomes" id="UP000266841">
    <property type="component" value="Unassembled WGS sequence"/>
</dbReference>
<feature type="compositionally biased region" description="Low complexity" evidence="1">
    <location>
        <begin position="17"/>
        <end position="28"/>
    </location>
</feature>
<reference evidence="2 3" key="1">
    <citation type="journal article" date="2012" name="Genome Biol.">
        <title>Genome and low-iron response of an oceanic diatom adapted to chronic iron limitation.</title>
        <authorList>
            <person name="Lommer M."/>
            <person name="Specht M."/>
            <person name="Roy A.S."/>
            <person name="Kraemer L."/>
            <person name="Andreson R."/>
            <person name="Gutowska M.A."/>
            <person name="Wolf J."/>
            <person name="Bergner S.V."/>
            <person name="Schilhabel M.B."/>
            <person name="Klostermeier U.C."/>
            <person name="Beiko R.G."/>
            <person name="Rosenstiel P."/>
            <person name="Hippler M."/>
            <person name="Laroche J."/>
        </authorList>
    </citation>
    <scope>NUCLEOTIDE SEQUENCE [LARGE SCALE GENOMIC DNA]</scope>
    <source>
        <strain evidence="2 3">CCMP1005</strain>
    </source>
</reference>
<feature type="region of interest" description="Disordered" evidence="1">
    <location>
        <begin position="1"/>
        <end position="45"/>
    </location>
</feature>
<feature type="region of interest" description="Disordered" evidence="1">
    <location>
        <begin position="89"/>
        <end position="114"/>
    </location>
</feature>
<dbReference type="AlphaFoldDB" id="K0THD2"/>
<keyword evidence="3" id="KW-1185">Reference proteome</keyword>
<dbReference type="EMBL" id="AGNL01002176">
    <property type="protein sequence ID" value="EJK76419.1"/>
    <property type="molecule type" value="Genomic_DNA"/>
</dbReference>
<feature type="compositionally biased region" description="Basic and acidic residues" evidence="1">
    <location>
        <begin position="105"/>
        <end position="114"/>
    </location>
</feature>
<protein>
    <submittedName>
        <fullName evidence="2">Uncharacterized protein</fullName>
    </submittedName>
</protein>
<comment type="caution">
    <text evidence="2">The sequence shown here is derived from an EMBL/GenBank/DDBJ whole genome shotgun (WGS) entry which is preliminary data.</text>
</comment>
<sequence>MGKGSVVLPPGGGGPESASALPFLAASSPRRRWKPKGVRGTSPAALPWESSYQARVREEGEFERTGRIADGSPDGSRLWSARTPVHSRCARCPPDDDPPGGGWGRRRDGIADPDRKTCCGGCLLAKMSNEQLSLGEFLEEKRVNDHASSCPLKSRDK</sequence>
<accession>K0THD2</accession>
<gene>
    <name evidence="2" type="ORF">THAOC_01819</name>
</gene>
<evidence type="ECO:0000313" key="2">
    <source>
        <dbReference type="EMBL" id="EJK76419.1"/>
    </source>
</evidence>
<organism evidence="2 3">
    <name type="scientific">Thalassiosira oceanica</name>
    <name type="common">Marine diatom</name>
    <dbReference type="NCBI Taxonomy" id="159749"/>
    <lineage>
        <taxon>Eukaryota</taxon>
        <taxon>Sar</taxon>
        <taxon>Stramenopiles</taxon>
        <taxon>Ochrophyta</taxon>
        <taxon>Bacillariophyta</taxon>
        <taxon>Coscinodiscophyceae</taxon>
        <taxon>Thalassiosirophycidae</taxon>
        <taxon>Thalassiosirales</taxon>
        <taxon>Thalassiosiraceae</taxon>
        <taxon>Thalassiosira</taxon>
    </lineage>
</organism>
<proteinExistence type="predicted"/>
<name>K0THD2_THAOC</name>